<dbReference type="PANTHER" id="PTHR43038:SF4">
    <property type="entry name" value="RIBOSOME-ASSOCIATED ATPASE"/>
    <property type="match status" value="1"/>
</dbReference>
<keyword evidence="2 4" id="KW-0067">ATP-binding</keyword>
<organism evidence="4 5">
    <name type="scientific">Salmonella enterica subsp. enterica serovar Daytona</name>
    <dbReference type="NCBI Taxonomy" id="1962639"/>
    <lineage>
        <taxon>Bacteria</taxon>
        <taxon>Pseudomonadati</taxon>
        <taxon>Pseudomonadota</taxon>
        <taxon>Gammaproteobacteria</taxon>
        <taxon>Enterobacterales</taxon>
        <taxon>Enterobacteriaceae</taxon>
        <taxon>Salmonella</taxon>
    </lineage>
</organism>
<name>A0A447JAQ8_SALET</name>
<dbReference type="AlphaFoldDB" id="A0A447JAQ8"/>
<evidence type="ECO:0000256" key="2">
    <source>
        <dbReference type="ARBA" id="ARBA00022840"/>
    </source>
</evidence>
<dbReference type="GO" id="GO:0005524">
    <property type="term" value="F:ATP binding"/>
    <property type="evidence" value="ECO:0007669"/>
    <property type="project" value="UniProtKB-KW"/>
</dbReference>
<evidence type="ECO:0000313" key="4">
    <source>
        <dbReference type="EMBL" id="VDY37072.1"/>
    </source>
</evidence>
<dbReference type="InterPro" id="IPR003439">
    <property type="entry name" value="ABC_transporter-like_ATP-bd"/>
</dbReference>
<evidence type="ECO:0000256" key="1">
    <source>
        <dbReference type="ARBA" id="ARBA00022741"/>
    </source>
</evidence>
<proteinExistence type="predicted"/>
<dbReference type="SUPFAM" id="SSF52540">
    <property type="entry name" value="P-loop containing nucleoside triphosphate hydrolases"/>
    <property type="match status" value="1"/>
</dbReference>
<dbReference type="SMART" id="SM00382">
    <property type="entry name" value="AAA"/>
    <property type="match status" value="1"/>
</dbReference>
<dbReference type="InterPro" id="IPR003593">
    <property type="entry name" value="AAA+_ATPase"/>
</dbReference>
<dbReference type="Proteomes" id="UP000281393">
    <property type="component" value="Chromosome"/>
</dbReference>
<accession>A0A447JAQ8</accession>
<dbReference type="GO" id="GO:0016887">
    <property type="term" value="F:ATP hydrolysis activity"/>
    <property type="evidence" value="ECO:0007669"/>
    <property type="project" value="InterPro"/>
</dbReference>
<sequence>MRARYWQPAARNNCGQKPHSATLEQAFIALLPEAQRQAHKPVVIPPYHAEQEEIAIEAKDLTMRFGKFVAVDHVNFRIPRGEIFGFLGSNGCGKSTTMKMLTGLLPASEGQAWLFGQPVDPNDIDTRRRVGYMSQAFSLYNELTVRQNLELHARLFHIPPAEIPARVAQMIERFMLTEVEDTLPASLPLGIRQRLSLAVAVIHRPEMLILDEPTSGVDPVARDMFWQLMVDLSRQDKVTIFISTHFYERSGTLRPNVIDARR</sequence>
<keyword evidence="1" id="KW-0547">Nucleotide-binding</keyword>
<dbReference type="CDD" id="cd03230">
    <property type="entry name" value="ABC_DR_subfamily_A"/>
    <property type="match status" value="1"/>
</dbReference>
<gene>
    <name evidence="4" type="primary">ybhF_2</name>
    <name evidence="4" type="ORF">NCTC7102_00343</name>
</gene>
<dbReference type="Pfam" id="PF00005">
    <property type="entry name" value="ABC_tran"/>
    <property type="match status" value="1"/>
</dbReference>
<reference evidence="4 5" key="1">
    <citation type="submission" date="2018-12" db="EMBL/GenBank/DDBJ databases">
        <authorList>
            <consortium name="Pathogen Informatics"/>
        </authorList>
    </citation>
    <scope>NUCLEOTIDE SEQUENCE [LARGE SCALE GENOMIC DNA]</scope>
    <source>
        <strain evidence="4 5">NCTC7102</strain>
    </source>
</reference>
<protein>
    <submittedName>
        <fullName evidence="4">ABC transporter ATP-binding protein</fullName>
    </submittedName>
</protein>
<evidence type="ECO:0000313" key="5">
    <source>
        <dbReference type="Proteomes" id="UP000281393"/>
    </source>
</evidence>
<evidence type="ECO:0000259" key="3">
    <source>
        <dbReference type="PROSITE" id="PS50893"/>
    </source>
</evidence>
<dbReference type="Gene3D" id="3.40.50.300">
    <property type="entry name" value="P-loop containing nucleotide triphosphate hydrolases"/>
    <property type="match status" value="1"/>
</dbReference>
<feature type="domain" description="ABC transporter" evidence="3">
    <location>
        <begin position="56"/>
        <end position="259"/>
    </location>
</feature>
<dbReference type="InterPro" id="IPR027417">
    <property type="entry name" value="P-loop_NTPase"/>
</dbReference>
<dbReference type="PANTHER" id="PTHR43038">
    <property type="entry name" value="ATP-BINDING CASSETTE, SUB-FAMILY H, MEMBER 1"/>
    <property type="match status" value="1"/>
</dbReference>
<dbReference type="EMBL" id="LR133909">
    <property type="protein sequence ID" value="VDY37072.1"/>
    <property type="molecule type" value="Genomic_DNA"/>
</dbReference>
<dbReference type="PROSITE" id="PS50893">
    <property type="entry name" value="ABC_TRANSPORTER_2"/>
    <property type="match status" value="1"/>
</dbReference>